<dbReference type="GO" id="GO:0016920">
    <property type="term" value="F:pyroglutamyl-peptidase activity"/>
    <property type="evidence" value="ECO:0007669"/>
    <property type="project" value="UniProtKB-UniRule"/>
</dbReference>
<dbReference type="PROSITE" id="PS01334">
    <property type="entry name" value="PYRASE_CYS"/>
    <property type="match status" value="1"/>
</dbReference>
<sequence>MSSTTSTRVLVTGFAPFDGAEVNPSWQAARLLAAEPPDGLDITATELSCVFGTALEELRAAVDSAGPDLELVLCLGQAGGRTDLTVERVAVNVDDARIPDNAGRQPVDEPVVPGGPAGYFSTLPIKACVAAARAAGVPASVSQTAGTFVCNHVFYGLAHLLATERPDVRGGFVHLPFSPQQVADRHPAPPSLSVTDAVTGLAALLQAAARTSTDLREPGGATH</sequence>
<keyword evidence="8 9" id="KW-0788">Thiol protease</keyword>
<dbReference type="InterPro" id="IPR036440">
    <property type="entry name" value="Peptidase_C15-like_sf"/>
</dbReference>
<evidence type="ECO:0000256" key="5">
    <source>
        <dbReference type="ARBA" id="ARBA00022490"/>
    </source>
</evidence>
<name>A0A1E7K1Y7_9ACTN</name>
<evidence type="ECO:0000256" key="9">
    <source>
        <dbReference type="HAMAP-Rule" id="MF_00417"/>
    </source>
</evidence>
<dbReference type="Gene3D" id="3.40.630.20">
    <property type="entry name" value="Peptidase C15, pyroglutamyl peptidase I-like"/>
    <property type="match status" value="1"/>
</dbReference>
<keyword evidence="7 9" id="KW-0378">Hydrolase</keyword>
<feature type="active site" evidence="9">
    <location>
        <position position="174"/>
    </location>
</feature>
<keyword evidence="6 9" id="KW-0645">Protease</keyword>
<dbReference type="AlphaFoldDB" id="A0A1E7K1Y7"/>
<evidence type="ECO:0000256" key="10">
    <source>
        <dbReference type="PROSITE-ProRule" id="PRU10076"/>
    </source>
</evidence>
<comment type="catalytic activity">
    <reaction evidence="1 9 10">
        <text>Release of an N-terminal pyroglutamyl group from a polypeptide, the second amino acid generally not being Pro.</text>
        <dbReference type="EC" id="3.4.19.3"/>
    </reaction>
</comment>
<dbReference type="PIRSF" id="PIRSF015592">
    <property type="entry name" value="Prld-crbxl_pptds"/>
    <property type="match status" value="1"/>
</dbReference>
<evidence type="ECO:0000256" key="1">
    <source>
        <dbReference type="ARBA" id="ARBA00001770"/>
    </source>
</evidence>
<feature type="active site" evidence="9 11">
    <location>
        <position position="150"/>
    </location>
</feature>
<evidence type="ECO:0000313" key="12">
    <source>
        <dbReference type="EMBL" id="OEU97929.1"/>
    </source>
</evidence>
<dbReference type="InterPro" id="IPR029762">
    <property type="entry name" value="PGP-I_bact-type"/>
</dbReference>
<comment type="subunit">
    <text evidence="9">Homotetramer.</text>
</comment>
<keyword evidence="5 9" id="KW-0963">Cytoplasm</keyword>
<dbReference type="NCBIfam" id="TIGR00504">
    <property type="entry name" value="pyro_pdase"/>
    <property type="match status" value="1"/>
</dbReference>
<dbReference type="EC" id="3.4.19.3" evidence="9"/>
<evidence type="ECO:0000313" key="13">
    <source>
        <dbReference type="Proteomes" id="UP000175829"/>
    </source>
</evidence>
<evidence type="ECO:0000256" key="2">
    <source>
        <dbReference type="ARBA" id="ARBA00002280"/>
    </source>
</evidence>
<accession>A0A1E7K1Y7</accession>
<evidence type="ECO:0000256" key="3">
    <source>
        <dbReference type="ARBA" id="ARBA00004496"/>
    </source>
</evidence>
<dbReference type="PROSITE" id="PS01333">
    <property type="entry name" value="PYRASE_GLU"/>
    <property type="match status" value="1"/>
</dbReference>
<dbReference type="Proteomes" id="UP000175829">
    <property type="component" value="Unassembled WGS sequence"/>
</dbReference>
<evidence type="ECO:0000256" key="4">
    <source>
        <dbReference type="ARBA" id="ARBA00006641"/>
    </source>
</evidence>
<reference evidence="12 13" key="1">
    <citation type="journal article" date="2016" name="Front. Microbiol.">
        <title>Comparative Genomics Analysis of Streptomyces Species Reveals Their Adaptation to the Marine Environment and Their Diversity at the Genomic Level.</title>
        <authorList>
            <person name="Tian X."/>
            <person name="Zhang Z."/>
            <person name="Yang T."/>
            <person name="Chen M."/>
            <person name="Li J."/>
            <person name="Chen F."/>
            <person name="Yang J."/>
            <person name="Li W."/>
            <person name="Zhang B."/>
            <person name="Zhang Z."/>
            <person name="Wu J."/>
            <person name="Zhang C."/>
            <person name="Long L."/>
            <person name="Xiao J."/>
        </authorList>
    </citation>
    <scope>NUCLEOTIDE SEQUENCE [LARGE SCALE GENOMIC DNA]</scope>
    <source>
        <strain evidence="12 13">SCSIO M10379</strain>
    </source>
</reference>
<evidence type="ECO:0000256" key="11">
    <source>
        <dbReference type="PROSITE-ProRule" id="PRU10077"/>
    </source>
</evidence>
<dbReference type="CDD" id="cd00501">
    <property type="entry name" value="Peptidase_C15"/>
    <property type="match status" value="1"/>
</dbReference>
<dbReference type="Pfam" id="PF01470">
    <property type="entry name" value="Peptidase_C15"/>
    <property type="match status" value="1"/>
</dbReference>
<dbReference type="PANTHER" id="PTHR23402:SF1">
    <property type="entry name" value="PYROGLUTAMYL-PEPTIDASE I"/>
    <property type="match status" value="1"/>
</dbReference>
<protein>
    <recommendedName>
        <fullName evidence="9">Pyrrolidone-carboxylate peptidase</fullName>
        <ecNumber evidence="9">3.4.19.3</ecNumber>
    </recommendedName>
    <alternativeName>
        <fullName evidence="9">5-oxoprolyl-peptidase</fullName>
    </alternativeName>
    <alternativeName>
        <fullName evidence="9">Pyroglutamyl-peptidase I</fullName>
        <shortName evidence="9">PGP-I</shortName>
        <shortName evidence="9">Pyrase</shortName>
    </alternativeName>
</protein>
<dbReference type="NCBIfam" id="NF009676">
    <property type="entry name" value="PRK13197.1"/>
    <property type="match status" value="1"/>
</dbReference>
<dbReference type="GO" id="GO:0005829">
    <property type="term" value="C:cytosol"/>
    <property type="evidence" value="ECO:0007669"/>
    <property type="project" value="InterPro"/>
</dbReference>
<dbReference type="FunFam" id="3.40.630.20:FF:000001">
    <property type="entry name" value="Pyrrolidone-carboxylate peptidase"/>
    <property type="match status" value="1"/>
</dbReference>
<comment type="subcellular location">
    <subcellularLocation>
        <location evidence="3 9">Cytoplasm</location>
    </subcellularLocation>
</comment>
<dbReference type="EMBL" id="LJGV01000022">
    <property type="protein sequence ID" value="OEU97929.1"/>
    <property type="molecule type" value="Genomic_DNA"/>
</dbReference>
<dbReference type="InterPro" id="IPR033693">
    <property type="entry name" value="PGPEP1_Glu_AS"/>
</dbReference>
<comment type="caution">
    <text evidence="12">The sequence shown here is derived from an EMBL/GenBank/DDBJ whole genome shotgun (WGS) entry which is preliminary data.</text>
</comment>
<dbReference type="PRINTS" id="PR00706">
    <property type="entry name" value="PYROGLUPTASE"/>
</dbReference>
<evidence type="ECO:0000256" key="7">
    <source>
        <dbReference type="ARBA" id="ARBA00022801"/>
    </source>
</evidence>
<comment type="similarity">
    <text evidence="4 9">Belongs to the peptidase C15 family.</text>
</comment>
<dbReference type="PANTHER" id="PTHR23402">
    <property type="entry name" value="PROTEASE FAMILY C15 PYROGLUTAMYL-PEPTIDASE I-RELATED"/>
    <property type="match status" value="1"/>
</dbReference>
<evidence type="ECO:0000256" key="8">
    <source>
        <dbReference type="ARBA" id="ARBA00022807"/>
    </source>
</evidence>
<comment type="function">
    <text evidence="2 9">Removes 5-oxoproline from various penultimate amino acid residues except L-proline.</text>
</comment>
<dbReference type="GO" id="GO:0006508">
    <property type="term" value="P:proteolysis"/>
    <property type="evidence" value="ECO:0007669"/>
    <property type="project" value="UniProtKB-KW"/>
</dbReference>
<organism evidence="12 13">
    <name type="scientific">Streptomyces qinglanensis</name>
    <dbReference type="NCBI Taxonomy" id="943816"/>
    <lineage>
        <taxon>Bacteria</taxon>
        <taxon>Bacillati</taxon>
        <taxon>Actinomycetota</taxon>
        <taxon>Actinomycetes</taxon>
        <taxon>Kitasatosporales</taxon>
        <taxon>Streptomycetaceae</taxon>
        <taxon>Streptomyces</taxon>
    </lineage>
</organism>
<dbReference type="RefSeq" id="WP_019357824.1">
    <property type="nucleotide sequence ID" value="NZ_LJGV01000022.1"/>
</dbReference>
<dbReference type="InterPro" id="IPR016125">
    <property type="entry name" value="Peptidase_C15-like"/>
</dbReference>
<dbReference type="InterPro" id="IPR033694">
    <property type="entry name" value="PGPEP1_Cys_AS"/>
</dbReference>
<dbReference type="PATRIC" id="fig|943816.4.peg.1146"/>
<proteinExistence type="inferred from homology"/>
<evidence type="ECO:0000256" key="6">
    <source>
        <dbReference type="ARBA" id="ARBA00022670"/>
    </source>
</evidence>
<dbReference type="SUPFAM" id="SSF53182">
    <property type="entry name" value="Pyrrolidone carboxyl peptidase (pyroglutamate aminopeptidase)"/>
    <property type="match status" value="1"/>
</dbReference>
<dbReference type="InterPro" id="IPR000816">
    <property type="entry name" value="Peptidase_C15"/>
</dbReference>
<dbReference type="HAMAP" id="MF_00417">
    <property type="entry name" value="Pyrrolid_peptidase"/>
    <property type="match status" value="1"/>
</dbReference>
<gene>
    <name evidence="9" type="primary">pcp</name>
    <name evidence="12" type="ORF">AN217_08805</name>
</gene>
<feature type="active site" evidence="9 10">
    <location>
        <position position="87"/>
    </location>
</feature>